<evidence type="ECO:0000256" key="6">
    <source>
        <dbReference type="ARBA" id="ARBA00023136"/>
    </source>
</evidence>
<keyword evidence="4 7" id="KW-0067">ATP-binding</keyword>
<evidence type="ECO:0000256" key="8">
    <source>
        <dbReference type="SAM" id="MobiDB-lite"/>
    </source>
</evidence>
<dbReference type="EC" id="7.6.2.11" evidence="7"/>
<dbReference type="InterPro" id="IPR005893">
    <property type="entry name" value="PotA-like"/>
</dbReference>
<feature type="compositionally biased region" description="Low complexity" evidence="8">
    <location>
        <begin position="12"/>
        <end position="23"/>
    </location>
</feature>
<dbReference type="EMBL" id="JADIVZ010000001">
    <property type="protein sequence ID" value="MBF4160482.1"/>
    <property type="molecule type" value="Genomic_DNA"/>
</dbReference>
<dbReference type="FunFam" id="3.40.50.300:FF:000133">
    <property type="entry name" value="Spermidine/putrescine import ATP-binding protein PotA"/>
    <property type="match status" value="1"/>
</dbReference>
<keyword evidence="1 7" id="KW-0813">Transport</keyword>
<dbReference type="Gene3D" id="2.40.50.140">
    <property type="entry name" value="Nucleic acid-binding proteins"/>
    <property type="match status" value="1"/>
</dbReference>
<evidence type="ECO:0000256" key="4">
    <source>
        <dbReference type="ARBA" id="ARBA00022840"/>
    </source>
</evidence>
<gene>
    <name evidence="7" type="primary">potA</name>
    <name evidence="10" type="ORF">ISG29_02195</name>
</gene>
<evidence type="ECO:0000313" key="11">
    <source>
        <dbReference type="Proteomes" id="UP000656804"/>
    </source>
</evidence>
<dbReference type="InterPro" id="IPR012340">
    <property type="entry name" value="NA-bd_OB-fold"/>
</dbReference>
<evidence type="ECO:0000313" key="10">
    <source>
        <dbReference type="EMBL" id="MBF4160482.1"/>
    </source>
</evidence>
<dbReference type="InterPro" id="IPR027417">
    <property type="entry name" value="P-loop_NTPase"/>
</dbReference>
<dbReference type="InterPro" id="IPR050093">
    <property type="entry name" value="ABC_SmlMolc_Importer"/>
</dbReference>
<dbReference type="InterPro" id="IPR017871">
    <property type="entry name" value="ABC_transporter-like_CS"/>
</dbReference>
<comment type="subunit">
    <text evidence="7">The complex is composed of two ATP-binding proteins (PotA), two transmembrane proteins (PotB and PotC) and a solute-binding protein (PotD).</text>
</comment>
<dbReference type="Pfam" id="PF08402">
    <property type="entry name" value="TOBE_2"/>
    <property type="match status" value="1"/>
</dbReference>
<dbReference type="PROSITE" id="PS00211">
    <property type="entry name" value="ABC_TRANSPORTER_1"/>
    <property type="match status" value="1"/>
</dbReference>
<evidence type="ECO:0000256" key="2">
    <source>
        <dbReference type="ARBA" id="ARBA00022475"/>
    </source>
</evidence>
<evidence type="ECO:0000259" key="9">
    <source>
        <dbReference type="PROSITE" id="PS50893"/>
    </source>
</evidence>
<keyword evidence="3 7" id="KW-0547">Nucleotide-binding</keyword>
<reference evidence="10" key="1">
    <citation type="submission" date="2020-11" db="EMBL/GenBank/DDBJ databases">
        <title>Nocardioides sp. CBS4Y-1, whole genome shotgun sequence.</title>
        <authorList>
            <person name="Tuo L."/>
        </authorList>
    </citation>
    <scope>NUCLEOTIDE SEQUENCE</scope>
    <source>
        <strain evidence="10">CBS4Y-1</strain>
    </source>
</reference>
<dbReference type="PANTHER" id="PTHR42781:SF4">
    <property type="entry name" value="SPERMIDINE_PUTRESCINE IMPORT ATP-BINDING PROTEIN POTA"/>
    <property type="match status" value="1"/>
</dbReference>
<dbReference type="SUPFAM" id="SSF50331">
    <property type="entry name" value="MOP-like"/>
    <property type="match status" value="1"/>
</dbReference>
<dbReference type="Gene3D" id="2.40.50.100">
    <property type="match status" value="1"/>
</dbReference>
<evidence type="ECO:0000256" key="1">
    <source>
        <dbReference type="ARBA" id="ARBA00022448"/>
    </source>
</evidence>
<dbReference type="GO" id="GO:0005524">
    <property type="term" value="F:ATP binding"/>
    <property type="evidence" value="ECO:0007669"/>
    <property type="project" value="UniProtKB-KW"/>
</dbReference>
<dbReference type="Gene3D" id="3.40.50.300">
    <property type="entry name" value="P-loop containing nucleotide triphosphate hydrolases"/>
    <property type="match status" value="1"/>
</dbReference>
<evidence type="ECO:0000256" key="7">
    <source>
        <dbReference type="RuleBase" id="RU364083"/>
    </source>
</evidence>
<dbReference type="InterPro" id="IPR003439">
    <property type="entry name" value="ABC_transporter-like_ATP-bd"/>
</dbReference>
<sequence>MSLLAENGPQNGPDNAAGTDAGGAASADGLRLAGLTKRYPNGFTAVQGLDLEVPRGSFIALLGPSGCGKTTTLRMVAGLERPTAGTITLAGSDITHAKPHQRPVNTVFQNYALFPHLDIFENVAFGLRRRKVKDVEAQVRDMLDLVELDTQARKRPAQLSGGQQQRVALARALINQPEVLLLDEPLGALDLKLRRSMQLEIKRIQMEVGLTFMHVTHDQEEAMTMADTVAVMNAGVIEQMGAPSELYENPRSTFVANFLGQSNLIEGTVLSRAADVVTVDMHGVQVSVPTARVHTDGDRGWVGIRPEKVLIGGEGEALDAPGNTIPGGVVTDVSFVGVSTLYQVRMPWGQELAVFSQNTGRTRMFRTGERVELSWRPEYAFLLDIHQSAAAGVEQGDDD</sequence>
<dbReference type="SMART" id="SM00382">
    <property type="entry name" value="AAA"/>
    <property type="match status" value="1"/>
</dbReference>
<comment type="function">
    <text evidence="7">Part of the ABC transporter complex PotABCD involved in spermidine/putrescine import. Responsible for energy coupling to the transport system.</text>
</comment>
<dbReference type="PANTHER" id="PTHR42781">
    <property type="entry name" value="SPERMIDINE/PUTRESCINE IMPORT ATP-BINDING PROTEIN POTA"/>
    <property type="match status" value="1"/>
</dbReference>
<dbReference type="InterPro" id="IPR003593">
    <property type="entry name" value="AAA+_ATPase"/>
</dbReference>
<dbReference type="PROSITE" id="PS50893">
    <property type="entry name" value="ABC_TRANSPORTER_2"/>
    <property type="match status" value="1"/>
</dbReference>
<dbReference type="SUPFAM" id="SSF52540">
    <property type="entry name" value="P-loop containing nucleoside triphosphate hydrolases"/>
    <property type="match status" value="1"/>
</dbReference>
<feature type="domain" description="ABC transporter" evidence="9">
    <location>
        <begin position="30"/>
        <end position="259"/>
    </location>
</feature>
<dbReference type="InterPro" id="IPR013611">
    <property type="entry name" value="Transp-assoc_OB_typ2"/>
</dbReference>
<dbReference type="Proteomes" id="UP000656804">
    <property type="component" value="Unassembled WGS sequence"/>
</dbReference>
<dbReference type="InterPro" id="IPR008995">
    <property type="entry name" value="Mo/tungstate-bd_C_term_dom"/>
</dbReference>
<dbReference type="AlphaFoldDB" id="A0A930UVN3"/>
<evidence type="ECO:0000256" key="5">
    <source>
        <dbReference type="ARBA" id="ARBA00022967"/>
    </source>
</evidence>
<protein>
    <recommendedName>
        <fullName evidence="7">Spermidine/putrescine import ATP-binding protein PotA</fullName>
        <ecNumber evidence="7">7.6.2.11</ecNumber>
    </recommendedName>
</protein>
<dbReference type="Pfam" id="PF00005">
    <property type="entry name" value="ABC_tran"/>
    <property type="match status" value="1"/>
</dbReference>
<accession>A0A930UVN3</accession>
<dbReference type="RefSeq" id="WP_194501705.1">
    <property type="nucleotide sequence ID" value="NZ_JADIVZ010000001.1"/>
</dbReference>
<keyword evidence="2 7" id="KW-1003">Cell membrane</keyword>
<feature type="region of interest" description="Disordered" evidence="8">
    <location>
        <begin position="1"/>
        <end position="23"/>
    </location>
</feature>
<comment type="similarity">
    <text evidence="7">Belongs to the ABC transporter superfamily. Spermidine/putrescine importer (TC 3.A.1.11.1) family.</text>
</comment>
<proteinExistence type="inferred from homology"/>
<evidence type="ECO:0000256" key="3">
    <source>
        <dbReference type="ARBA" id="ARBA00022741"/>
    </source>
</evidence>
<comment type="catalytic activity">
    <reaction evidence="7">
        <text>ATP + H2O + polyamine-[polyamine-binding protein]Side 1 = ADP + phosphate + polyamineSide 2 + [polyamine-binding protein]Side 1.</text>
        <dbReference type="EC" id="7.6.2.11"/>
    </reaction>
</comment>
<dbReference type="GO" id="GO:0015417">
    <property type="term" value="F:ABC-type polyamine transporter activity"/>
    <property type="evidence" value="ECO:0007669"/>
    <property type="project" value="UniProtKB-EC"/>
</dbReference>
<keyword evidence="5 7" id="KW-1278">Translocase</keyword>
<name>A0A930UVN3_9ACTN</name>
<comment type="caution">
    <text evidence="10">The sequence shown here is derived from an EMBL/GenBank/DDBJ whole genome shotgun (WGS) entry which is preliminary data.</text>
</comment>
<organism evidence="10 11">
    <name type="scientific">Nocardioides acrostichi</name>
    <dbReference type="NCBI Taxonomy" id="2784339"/>
    <lineage>
        <taxon>Bacteria</taxon>
        <taxon>Bacillati</taxon>
        <taxon>Actinomycetota</taxon>
        <taxon>Actinomycetes</taxon>
        <taxon>Propionibacteriales</taxon>
        <taxon>Nocardioidaceae</taxon>
        <taxon>Nocardioides</taxon>
    </lineage>
</organism>
<dbReference type="NCBIfam" id="TIGR01187">
    <property type="entry name" value="potA"/>
    <property type="match status" value="1"/>
</dbReference>
<dbReference type="GO" id="GO:0043190">
    <property type="term" value="C:ATP-binding cassette (ABC) transporter complex"/>
    <property type="evidence" value="ECO:0007669"/>
    <property type="project" value="InterPro"/>
</dbReference>
<dbReference type="GO" id="GO:0016887">
    <property type="term" value="F:ATP hydrolysis activity"/>
    <property type="evidence" value="ECO:0007669"/>
    <property type="project" value="InterPro"/>
</dbReference>
<keyword evidence="11" id="KW-1185">Reference proteome</keyword>
<keyword evidence="6 7" id="KW-0472">Membrane</keyword>